<reference evidence="1 2" key="1">
    <citation type="submission" date="2016-06" db="EMBL/GenBank/DDBJ databases">
        <title>Simultaneous identification of Haemophilus influenzae and Haemophilus haemolyticus using TaqMan real-time PCR.</title>
        <authorList>
            <person name="Price E.P."/>
            <person name="Sarovich D.S."/>
            <person name="Harris T."/>
            <person name="Spargo J.C."/>
            <person name="Nosworthy E."/>
            <person name="Beissbarth J."/>
            <person name="Smith-Vaughan H."/>
        </authorList>
    </citation>
    <scope>NUCLEOTIDE SEQUENCE [LARGE SCALE GENOMIC DNA]</scope>
    <source>
        <strain evidence="1 2">ATCC 7901</strain>
    </source>
</reference>
<dbReference type="EMBL" id="MAQE01000001">
    <property type="protein sequence ID" value="OBY54286.1"/>
    <property type="molecule type" value="Genomic_DNA"/>
</dbReference>
<proteinExistence type="predicted"/>
<comment type="caution">
    <text evidence="1">The sequence shown here is derived from an EMBL/GenBank/DDBJ whole genome shotgun (WGS) entry which is preliminary data.</text>
</comment>
<name>A0AAP7GZ08_AGGAP</name>
<dbReference type="RefSeq" id="WP_065294802.1">
    <property type="nucleotide sequence ID" value="NZ_LS483485.1"/>
</dbReference>
<gene>
    <name evidence="1" type="ORF">BBB52_02210</name>
</gene>
<evidence type="ECO:0000313" key="2">
    <source>
        <dbReference type="Proteomes" id="UP000092746"/>
    </source>
</evidence>
<dbReference type="Proteomes" id="UP000092746">
    <property type="component" value="Unassembled WGS sequence"/>
</dbReference>
<accession>A0AAP7GZ08</accession>
<evidence type="ECO:0000313" key="1">
    <source>
        <dbReference type="EMBL" id="OBY54286.1"/>
    </source>
</evidence>
<protein>
    <submittedName>
        <fullName evidence="1">tRNA delta(2)-isopentenylpyrophosphate transferase</fullName>
    </submittedName>
</protein>
<dbReference type="AlphaFoldDB" id="A0AAP7GZ08"/>
<keyword evidence="1" id="KW-0808">Transferase</keyword>
<dbReference type="GO" id="GO:0016740">
    <property type="term" value="F:transferase activity"/>
    <property type="evidence" value="ECO:0007669"/>
    <property type="project" value="UniProtKB-KW"/>
</dbReference>
<organism evidence="1 2">
    <name type="scientific">Aggregatibacter aphrophilus</name>
    <name type="common">Haemophilus aphrophilus</name>
    <dbReference type="NCBI Taxonomy" id="732"/>
    <lineage>
        <taxon>Bacteria</taxon>
        <taxon>Pseudomonadati</taxon>
        <taxon>Pseudomonadota</taxon>
        <taxon>Gammaproteobacteria</taxon>
        <taxon>Pasteurellales</taxon>
        <taxon>Pasteurellaceae</taxon>
        <taxon>Aggregatibacter</taxon>
    </lineage>
</organism>
<sequence length="74" mass="8972">MKNVQQQLSLKEQFRLWLETEQKIDEILAIVKIPCILSKLDSKLAIVSGNRLEKRYLYKWIKYFRIDRSINNIF</sequence>